<sequence length="316" mass="35747">MTDKTDPVRFITRTSDGVDISGFEWRPETREGDEPVTRPVVIICAATAVRCRYYARFARYLCQHGFDVLTFDYRGIGESRPKKLRGFRAGWGEWGLFDVEAILQYAQARFPGQPLYAVGHSIGGFALGLAPSSHLLKHVVTVGAQFAYWRDYALQSRRRMFMKWHIFMPVLARSVGYFPGARLGWLEDVPRHVVHDWSRMGPRAENSLSLPLAANRLQQHFAAMQAQLLAIGLTDDPFGTVAAVERLLSYYTGSNRTHLRIAPDDIGVEDIGHFAFFHNRFENSLWPLALGWLQNGTLPDNAPGMVRTPDQEQNHG</sequence>
<dbReference type="GO" id="GO:0016787">
    <property type="term" value="F:hydrolase activity"/>
    <property type="evidence" value="ECO:0007669"/>
    <property type="project" value="UniProtKB-KW"/>
</dbReference>
<feature type="domain" description="Serine aminopeptidase S33" evidence="2">
    <location>
        <begin position="38"/>
        <end position="239"/>
    </location>
</feature>
<organism evidence="3 4">
    <name type="scientific">Thalassospira marina</name>
    <dbReference type="NCBI Taxonomy" id="2048283"/>
    <lineage>
        <taxon>Bacteria</taxon>
        <taxon>Pseudomonadati</taxon>
        <taxon>Pseudomonadota</taxon>
        <taxon>Alphaproteobacteria</taxon>
        <taxon>Rhodospirillales</taxon>
        <taxon>Thalassospiraceae</taxon>
        <taxon>Thalassospira</taxon>
    </lineage>
</organism>
<dbReference type="RefSeq" id="WP_101286399.1">
    <property type="nucleotide sequence ID" value="NZ_CP024200.1"/>
</dbReference>
<dbReference type="InterPro" id="IPR017208">
    <property type="entry name" value="UCP037442_abhydr"/>
</dbReference>
<dbReference type="Pfam" id="PF12146">
    <property type="entry name" value="Hydrolase_4"/>
    <property type="match status" value="1"/>
</dbReference>
<dbReference type="InterPro" id="IPR022742">
    <property type="entry name" value="Hydrolase_4"/>
</dbReference>
<dbReference type="PIRSF" id="PIRSF037442">
    <property type="entry name" value="UCP037442_abhydr"/>
    <property type="match status" value="1"/>
</dbReference>
<evidence type="ECO:0000313" key="4">
    <source>
        <dbReference type="Proteomes" id="UP000233458"/>
    </source>
</evidence>
<dbReference type="SUPFAM" id="SSF53474">
    <property type="entry name" value="alpha/beta-Hydrolases"/>
    <property type="match status" value="1"/>
</dbReference>
<reference evidence="3 4" key="1">
    <citation type="submission" date="2017-10" db="EMBL/GenBank/DDBJ databases">
        <title>Biodiversity and function of Thalassospira species in the particle-attached aromatic-hydrocarbon-degrading consortia from the surface seawater of the China South Sea.</title>
        <authorList>
            <person name="Dong C."/>
            <person name="Liu R."/>
            <person name="Shao Z."/>
        </authorList>
    </citation>
    <scope>NUCLEOTIDE SEQUENCE [LARGE SCALE GENOMIC DNA]</scope>
    <source>
        <strain evidence="3 4">CSC3H3</strain>
        <plasmid evidence="4">pcsc3h3</plasmid>
    </source>
</reference>
<dbReference type="EMBL" id="CP024200">
    <property type="protein sequence ID" value="AUG55331.1"/>
    <property type="molecule type" value="Genomic_DNA"/>
</dbReference>
<evidence type="ECO:0000313" key="3">
    <source>
        <dbReference type="EMBL" id="AUG55331.1"/>
    </source>
</evidence>
<geneLocation type="plasmid" evidence="4">
    <name>pcsc3h3</name>
</geneLocation>
<dbReference type="InterPro" id="IPR050960">
    <property type="entry name" value="AB_hydrolase_4_sf"/>
</dbReference>
<name>A0ABM6QG32_9PROT</name>
<gene>
    <name evidence="3" type="ORF">CSC3H3_20860</name>
</gene>
<keyword evidence="4" id="KW-1185">Reference proteome</keyword>
<dbReference type="PANTHER" id="PTHR10794:SF63">
    <property type="entry name" value="ALPHA_BETA HYDROLASE 1, ISOFORM A"/>
    <property type="match status" value="1"/>
</dbReference>
<dbReference type="Gene3D" id="3.40.50.1820">
    <property type="entry name" value="alpha/beta hydrolase"/>
    <property type="match status" value="1"/>
</dbReference>
<evidence type="ECO:0000259" key="2">
    <source>
        <dbReference type="Pfam" id="PF12146"/>
    </source>
</evidence>
<evidence type="ECO:0000256" key="1">
    <source>
        <dbReference type="ARBA" id="ARBA00010884"/>
    </source>
</evidence>
<keyword evidence="3" id="KW-0378">Hydrolase</keyword>
<proteinExistence type="inferred from homology"/>
<comment type="similarity">
    <text evidence="1">Belongs to the AB hydrolase superfamily. AB hydrolase 4 family.</text>
</comment>
<protein>
    <submittedName>
        <fullName evidence="3">Alpha/beta hydrolase</fullName>
    </submittedName>
</protein>
<accession>A0ABM6QG32</accession>
<dbReference type="PANTHER" id="PTHR10794">
    <property type="entry name" value="ABHYDROLASE DOMAIN-CONTAINING PROTEIN"/>
    <property type="match status" value="1"/>
</dbReference>
<keyword evidence="3" id="KW-0614">Plasmid</keyword>
<dbReference type="InterPro" id="IPR029058">
    <property type="entry name" value="AB_hydrolase_fold"/>
</dbReference>
<dbReference type="Proteomes" id="UP000233458">
    <property type="component" value="Plasmid pCSC3H3"/>
</dbReference>